<dbReference type="PROSITE" id="PS00028">
    <property type="entry name" value="ZINC_FINGER_C2H2_1"/>
    <property type="match status" value="1"/>
</dbReference>
<proteinExistence type="predicted"/>
<dbReference type="InterPro" id="IPR036236">
    <property type="entry name" value="Znf_C2H2_sf"/>
</dbReference>
<dbReference type="GO" id="GO:0008270">
    <property type="term" value="F:zinc ion binding"/>
    <property type="evidence" value="ECO:0007669"/>
    <property type="project" value="UniProtKB-KW"/>
</dbReference>
<keyword evidence="1" id="KW-0479">Metal-binding</keyword>
<dbReference type="GO" id="GO:0005634">
    <property type="term" value="C:nucleus"/>
    <property type="evidence" value="ECO:0007669"/>
    <property type="project" value="TreeGrafter"/>
</dbReference>
<dbReference type="OrthoDB" id="1933825at2759"/>
<evidence type="ECO:0000256" key="2">
    <source>
        <dbReference type="SAM" id="MobiDB-lite"/>
    </source>
</evidence>
<evidence type="ECO:0000313" key="5">
    <source>
        <dbReference type="Proteomes" id="UP000825935"/>
    </source>
</evidence>
<evidence type="ECO:0000259" key="3">
    <source>
        <dbReference type="PROSITE" id="PS50157"/>
    </source>
</evidence>
<dbReference type="Gene3D" id="3.30.160.60">
    <property type="entry name" value="Classic Zinc Finger"/>
    <property type="match status" value="1"/>
</dbReference>
<accession>A0A8T2QYG8</accession>
<dbReference type="PANTHER" id="PTHR46353">
    <property type="entry name" value="ZINC FINGER PROTEIN 5"/>
    <property type="match status" value="1"/>
</dbReference>
<comment type="caution">
    <text evidence="4">The sequence shown here is derived from an EMBL/GenBank/DDBJ whole genome shotgun (WGS) entry which is preliminary data.</text>
</comment>
<reference evidence="4" key="1">
    <citation type="submission" date="2021-08" db="EMBL/GenBank/DDBJ databases">
        <title>WGS assembly of Ceratopteris richardii.</title>
        <authorList>
            <person name="Marchant D.B."/>
            <person name="Chen G."/>
            <person name="Jenkins J."/>
            <person name="Shu S."/>
            <person name="Leebens-Mack J."/>
            <person name="Grimwood J."/>
            <person name="Schmutz J."/>
            <person name="Soltis P."/>
            <person name="Soltis D."/>
            <person name="Chen Z.-H."/>
        </authorList>
    </citation>
    <scope>NUCLEOTIDE SEQUENCE</scope>
    <source>
        <strain evidence="4">Whitten #5841</strain>
        <tissue evidence="4">Leaf</tissue>
    </source>
</reference>
<dbReference type="Proteomes" id="UP000825935">
    <property type="component" value="Chromosome 31"/>
</dbReference>
<organism evidence="4 5">
    <name type="scientific">Ceratopteris richardii</name>
    <name type="common">Triangle waterfern</name>
    <dbReference type="NCBI Taxonomy" id="49495"/>
    <lineage>
        <taxon>Eukaryota</taxon>
        <taxon>Viridiplantae</taxon>
        <taxon>Streptophyta</taxon>
        <taxon>Embryophyta</taxon>
        <taxon>Tracheophyta</taxon>
        <taxon>Polypodiopsida</taxon>
        <taxon>Polypodiidae</taxon>
        <taxon>Polypodiales</taxon>
        <taxon>Pteridineae</taxon>
        <taxon>Pteridaceae</taxon>
        <taxon>Parkerioideae</taxon>
        <taxon>Ceratopteris</taxon>
    </lineage>
</organism>
<keyword evidence="1" id="KW-0863">Zinc-finger</keyword>
<dbReference type="PROSITE" id="PS50157">
    <property type="entry name" value="ZINC_FINGER_C2H2_2"/>
    <property type="match status" value="1"/>
</dbReference>
<evidence type="ECO:0000313" key="4">
    <source>
        <dbReference type="EMBL" id="KAH7288373.1"/>
    </source>
</evidence>
<dbReference type="EMBL" id="CM035436">
    <property type="protein sequence ID" value="KAH7288373.1"/>
    <property type="molecule type" value="Genomic_DNA"/>
</dbReference>
<sequence length="244" mass="26532">MGEVAGAPHGRCVDDEMSEANGGDEDEQDMVAGKIVASESSEASGERKFECSFCKREFGSSQALGGHQNAHKRERLEARRASNWAAALEWRRRAAATVLLLSGGNGLLPRYASHPHCMSSAVAPHAGSFAAIAPSTSNNVYPGSLQDRRTQIRSSFIRRTEATMNGRTQLLAPLVHSIASMRSNVTVTTTPIDVNAPRFHLQSRYARQPSSLTRPMNIVESPSSEDHSLDLELGLGRSRLLKQH</sequence>
<dbReference type="GO" id="GO:0000976">
    <property type="term" value="F:transcription cis-regulatory region binding"/>
    <property type="evidence" value="ECO:0007669"/>
    <property type="project" value="TreeGrafter"/>
</dbReference>
<dbReference type="GO" id="GO:0009740">
    <property type="term" value="P:gibberellic acid mediated signaling pathway"/>
    <property type="evidence" value="ECO:0007669"/>
    <property type="project" value="TreeGrafter"/>
</dbReference>
<dbReference type="InterPro" id="IPR044299">
    <property type="entry name" value="GIS3/ZFP5/ZFP6"/>
</dbReference>
<dbReference type="GO" id="GO:0009736">
    <property type="term" value="P:cytokinin-activated signaling pathway"/>
    <property type="evidence" value="ECO:0007669"/>
    <property type="project" value="TreeGrafter"/>
</dbReference>
<dbReference type="GO" id="GO:0010090">
    <property type="term" value="P:trichome morphogenesis"/>
    <property type="evidence" value="ECO:0007669"/>
    <property type="project" value="InterPro"/>
</dbReference>
<dbReference type="InterPro" id="IPR013087">
    <property type="entry name" value="Znf_C2H2_type"/>
</dbReference>
<gene>
    <name evidence="4" type="ORF">KP509_31G024200</name>
</gene>
<feature type="domain" description="C2H2-type" evidence="3">
    <location>
        <begin position="49"/>
        <end position="76"/>
    </location>
</feature>
<name>A0A8T2QYG8_CERRI</name>
<keyword evidence="1" id="KW-0862">Zinc</keyword>
<feature type="compositionally biased region" description="Acidic residues" evidence="2">
    <location>
        <begin position="15"/>
        <end position="26"/>
    </location>
</feature>
<evidence type="ECO:0000256" key="1">
    <source>
        <dbReference type="PROSITE-ProRule" id="PRU00042"/>
    </source>
</evidence>
<dbReference type="OMA" id="CVDDEMS"/>
<dbReference type="GO" id="GO:0003700">
    <property type="term" value="F:DNA-binding transcription factor activity"/>
    <property type="evidence" value="ECO:0007669"/>
    <property type="project" value="TreeGrafter"/>
</dbReference>
<dbReference type="PANTHER" id="PTHR46353:SF23">
    <property type="entry name" value="C2H2 ZINC FINGER-CONTAINING PROTEIN-RELATED"/>
    <property type="match status" value="1"/>
</dbReference>
<protein>
    <recommendedName>
        <fullName evidence="3">C2H2-type domain-containing protein</fullName>
    </recommendedName>
</protein>
<dbReference type="SUPFAM" id="SSF57667">
    <property type="entry name" value="beta-beta-alpha zinc fingers"/>
    <property type="match status" value="1"/>
</dbReference>
<dbReference type="AlphaFoldDB" id="A0A8T2QYG8"/>
<dbReference type="Pfam" id="PF13912">
    <property type="entry name" value="zf-C2H2_6"/>
    <property type="match status" value="1"/>
</dbReference>
<feature type="region of interest" description="Disordered" evidence="2">
    <location>
        <begin position="1"/>
        <end position="26"/>
    </location>
</feature>
<keyword evidence="5" id="KW-1185">Reference proteome</keyword>